<accession>A0ABM8GP91</accession>
<dbReference type="Gene3D" id="1.10.260.40">
    <property type="entry name" value="lambda repressor-like DNA-binding domains"/>
    <property type="match status" value="1"/>
</dbReference>
<gene>
    <name evidence="6" type="primary">lacI_4</name>
    <name evidence="6" type="ORF">GCM10025867_24990</name>
</gene>
<dbReference type="Pfam" id="PF13377">
    <property type="entry name" value="Peripla_BP_3"/>
    <property type="match status" value="1"/>
</dbReference>
<keyword evidence="2" id="KW-0238">DNA-binding</keyword>
<dbReference type="Gene3D" id="3.40.50.2300">
    <property type="match status" value="2"/>
</dbReference>
<evidence type="ECO:0000313" key="6">
    <source>
        <dbReference type="EMBL" id="BDZ50258.1"/>
    </source>
</evidence>
<dbReference type="PRINTS" id="PR00036">
    <property type="entry name" value="HTHLACI"/>
</dbReference>
<proteinExistence type="predicted"/>
<dbReference type="InterPro" id="IPR000843">
    <property type="entry name" value="HTH_LacI"/>
</dbReference>
<name>A0ABM8GP91_9MICO</name>
<evidence type="ECO:0000256" key="4">
    <source>
        <dbReference type="SAM" id="MobiDB-lite"/>
    </source>
</evidence>
<dbReference type="RefSeq" id="WP_286343321.1">
    <property type="nucleotide sequence ID" value="NZ_AP027732.1"/>
</dbReference>
<sequence>MSTVENPADKTGAPAPVGPAAPATLHDVAREAGVSLATASRSLNGSTRRVADAYRDRVLAAAAKLDYSPNLSAQAVARGSTMTVGLVVSDIADPYFSSIAAGAMRVAEESGLVVTMAVTGRSPERELEIVRTLRGQRPRIILLAGSRSQGSAVRDALIGELQSFEASGGRVVMISQRDLPFATLSLDNDDGAFELATTMAGFGYRRFAVIAGTANVRTSLDRVDGFRRGLLAAGVDSETVVVETEFTRDGGYDAGRRLLERGLDDIELVFAVTDVMALGAMAAFRESGVEPGRDIAVAGFDDIPTVRDVTPALTTVRAPLVDIGERAVRLALGDDFDRASVDAVPTTVVVRASTPRR</sequence>
<evidence type="ECO:0000256" key="1">
    <source>
        <dbReference type="ARBA" id="ARBA00023015"/>
    </source>
</evidence>
<feature type="domain" description="HTH lacI-type" evidence="5">
    <location>
        <begin position="23"/>
        <end position="78"/>
    </location>
</feature>
<feature type="compositionally biased region" description="Low complexity" evidence="4">
    <location>
        <begin position="12"/>
        <end position="21"/>
    </location>
</feature>
<protein>
    <submittedName>
        <fullName evidence="6">LacI family transcriptional regulator</fullName>
    </submittedName>
</protein>
<keyword evidence="1" id="KW-0805">Transcription regulation</keyword>
<dbReference type="Proteomes" id="UP001321486">
    <property type="component" value="Chromosome"/>
</dbReference>
<dbReference type="SUPFAM" id="SSF53822">
    <property type="entry name" value="Periplasmic binding protein-like I"/>
    <property type="match status" value="1"/>
</dbReference>
<dbReference type="PANTHER" id="PTHR30146">
    <property type="entry name" value="LACI-RELATED TRANSCRIPTIONAL REPRESSOR"/>
    <property type="match status" value="1"/>
</dbReference>
<dbReference type="InterPro" id="IPR028082">
    <property type="entry name" value="Peripla_BP_I"/>
</dbReference>
<evidence type="ECO:0000313" key="7">
    <source>
        <dbReference type="Proteomes" id="UP001321486"/>
    </source>
</evidence>
<dbReference type="PROSITE" id="PS50932">
    <property type="entry name" value="HTH_LACI_2"/>
    <property type="match status" value="1"/>
</dbReference>
<evidence type="ECO:0000259" key="5">
    <source>
        <dbReference type="PROSITE" id="PS50932"/>
    </source>
</evidence>
<reference evidence="7" key="1">
    <citation type="journal article" date="2019" name="Int. J. Syst. Evol. Microbiol.">
        <title>The Global Catalogue of Microorganisms (GCM) 10K type strain sequencing project: providing services to taxonomists for standard genome sequencing and annotation.</title>
        <authorList>
            <consortium name="The Broad Institute Genomics Platform"/>
            <consortium name="The Broad Institute Genome Sequencing Center for Infectious Disease"/>
            <person name="Wu L."/>
            <person name="Ma J."/>
        </authorList>
    </citation>
    <scope>NUCLEOTIDE SEQUENCE [LARGE SCALE GENOMIC DNA]</scope>
    <source>
        <strain evidence="7">NBRC 108728</strain>
    </source>
</reference>
<dbReference type="SUPFAM" id="SSF47413">
    <property type="entry name" value="lambda repressor-like DNA-binding domains"/>
    <property type="match status" value="1"/>
</dbReference>
<dbReference type="SMART" id="SM00354">
    <property type="entry name" value="HTH_LACI"/>
    <property type="match status" value="1"/>
</dbReference>
<organism evidence="6 7">
    <name type="scientific">Frondihabitans sucicola</name>
    <dbReference type="NCBI Taxonomy" id="1268041"/>
    <lineage>
        <taxon>Bacteria</taxon>
        <taxon>Bacillati</taxon>
        <taxon>Actinomycetota</taxon>
        <taxon>Actinomycetes</taxon>
        <taxon>Micrococcales</taxon>
        <taxon>Microbacteriaceae</taxon>
        <taxon>Frondihabitans</taxon>
    </lineage>
</organism>
<keyword evidence="7" id="KW-1185">Reference proteome</keyword>
<dbReference type="CDD" id="cd06267">
    <property type="entry name" value="PBP1_LacI_sugar_binding-like"/>
    <property type="match status" value="1"/>
</dbReference>
<dbReference type="CDD" id="cd01392">
    <property type="entry name" value="HTH_LacI"/>
    <property type="match status" value="1"/>
</dbReference>
<dbReference type="InterPro" id="IPR010982">
    <property type="entry name" value="Lambda_DNA-bd_dom_sf"/>
</dbReference>
<dbReference type="EMBL" id="AP027732">
    <property type="protein sequence ID" value="BDZ50258.1"/>
    <property type="molecule type" value="Genomic_DNA"/>
</dbReference>
<evidence type="ECO:0000256" key="2">
    <source>
        <dbReference type="ARBA" id="ARBA00023125"/>
    </source>
</evidence>
<feature type="region of interest" description="Disordered" evidence="4">
    <location>
        <begin position="1"/>
        <end position="21"/>
    </location>
</feature>
<dbReference type="InterPro" id="IPR046335">
    <property type="entry name" value="LacI/GalR-like_sensor"/>
</dbReference>
<evidence type="ECO:0000256" key="3">
    <source>
        <dbReference type="ARBA" id="ARBA00023163"/>
    </source>
</evidence>
<dbReference type="PANTHER" id="PTHR30146:SF153">
    <property type="entry name" value="LACTOSE OPERON REPRESSOR"/>
    <property type="match status" value="1"/>
</dbReference>
<keyword evidence="3" id="KW-0804">Transcription</keyword>
<dbReference type="Pfam" id="PF00356">
    <property type="entry name" value="LacI"/>
    <property type="match status" value="1"/>
</dbReference>